<dbReference type="GO" id="GO:0006891">
    <property type="term" value="P:intra-Golgi vesicle-mediated transport"/>
    <property type="evidence" value="ECO:0007669"/>
    <property type="project" value="TreeGrafter"/>
</dbReference>
<sequence length="451" mass="48512">MADLLYDLLVSDAPAAELAPGARPDNQPRERAVPDAAALQYLSTLASMPLAQIETVEQHYLSQSAHSLLLSLQSLSKRSHKAVIASAEKHAQLRGALPVLESSTADLSAAIPKLDAEAVRFSSTYHKSGDNEILNSRKRALLLSSNVERLVDVLDLPTLLSTAISTGSATPAANYSSALDLNGHIRRLHSLYPDSPLVSSVSGQADDAMQAMAKNLIASLRAPGLKLATALRAISWLRRVVPELDTTGAGGHGGGLGALFLACRLSTLVTMLGALEPLRELADQEKSRQQQTAPGTAWSGGQQTERYLKRYIEIFREQSFAIVSMFRSVFPASSKQTDEARTADPLQALPSALSTFPLHLIEMLMETLRAYLPTVRDQPSRDSLLTQVLYCAGSLGRLGGDFSLLLASIDVGEAAEDEWVEVVKRHRVMAGRLESIVGTKDRANSEASAKT</sequence>
<protein>
    <recommendedName>
        <fullName evidence="3">Conserved oligomeric Golgi complex subunit 8</fullName>
    </recommendedName>
    <alternativeName>
        <fullName evidence="8">Component of oligomeric Golgi complex 8</fullName>
    </alternativeName>
</protein>
<dbReference type="PANTHER" id="PTHR21311:SF0">
    <property type="entry name" value="CONSERVED OLIGOMERIC GOLGI COMPLEX SUBUNIT 8"/>
    <property type="match status" value="1"/>
</dbReference>
<evidence type="ECO:0000256" key="2">
    <source>
        <dbReference type="ARBA" id="ARBA00006419"/>
    </source>
</evidence>
<evidence type="ECO:0000256" key="3">
    <source>
        <dbReference type="ARBA" id="ARBA00020983"/>
    </source>
</evidence>
<dbReference type="OrthoDB" id="1661054at2759"/>
<evidence type="ECO:0000256" key="6">
    <source>
        <dbReference type="ARBA" id="ARBA00023034"/>
    </source>
</evidence>
<evidence type="ECO:0000313" key="9">
    <source>
        <dbReference type="EMBL" id="KXJ92147.1"/>
    </source>
</evidence>
<keyword evidence="10" id="KW-1185">Reference proteome</keyword>
<dbReference type="AlphaFoldDB" id="A0A136J4P1"/>
<dbReference type="PANTHER" id="PTHR21311">
    <property type="entry name" value="CONSERVED OLIGOMERIC GOLGI COMPLEX COMPONENT 8"/>
    <property type="match status" value="1"/>
</dbReference>
<reference evidence="10" key="1">
    <citation type="submission" date="2016-02" db="EMBL/GenBank/DDBJ databases">
        <title>Draft genome sequence of Microdochium bolleyi, a fungal endophyte of beachgrass.</title>
        <authorList>
            <consortium name="DOE Joint Genome Institute"/>
            <person name="David A.S."/>
            <person name="May G."/>
            <person name="Haridas S."/>
            <person name="Lim J."/>
            <person name="Wang M."/>
            <person name="Labutti K."/>
            <person name="Lipzen A."/>
            <person name="Barry K."/>
            <person name="Grigoriev I.V."/>
        </authorList>
    </citation>
    <scope>NUCLEOTIDE SEQUENCE [LARGE SCALE GENOMIC DNA]</scope>
    <source>
        <strain evidence="10">J235TASD1</strain>
    </source>
</reference>
<keyword evidence="6" id="KW-0333">Golgi apparatus</keyword>
<evidence type="ECO:0000256" key="7">
    <source>
        <dbReference type="ARBA" id="ARBA00023136"/>
    </source>
</evidence>
<evidence type="ECO:0000256" key="8">
    <source>
        <dbReference type="ARBA" id="ARBA00031347"/>
    </source>
</evidence>
<evidence type="ECO:0000313" key="10">
    <source>
        <dbReference type="Proteomes" id="UP000070501"/>
    </source>
</evidence>
<gene>
    <name evidence="9" type="ORF">Micbo1qcDRAFT_162285</name>
</gene>
<dbReference type="GO" id="GO:0017119">
    <property type="term" value="C:Golgi transport complex"/>
    <property type="evidence" value="ECO:0007669"/>
    <property type="project" value="InterPro"/>
</dbReference>
<comment type="similarity">
    <text evidence="2">Belongs to the COG8 family.</text>
</comment>
<dbReference type="GO" id="GO:0000139">
    <property type="term" value="C:Golgi membrane"/>
    <property type="evidence" value="ECO:0007669"/>
    <property type="project" value="UniProtKB-SubCell"/>
</dbReference>
<accession>A0A136J4P1</accession>
<dbReference type="Proteomes" id="UP000070501">
    <property type="component" value="Unassembled WGS sequence"/>
</dbReference>
<proteinExistence type="inferred from homology"/>
<evidence type="ECO:0000256" key="4">
    <source>
        <dbReference type="ARBA" id="ARBA00022448"/>
    </source>
</evidence>
<name>A0A136J4P1_9PEZI</name>
<dbReference type="EMBL" id="KQ964249">
    <property type="protein sequence ID" value="KXJ92147.1"/>
    <property type="molecule type" value="Genomic_DNA"/>
</dbReference>
<dbReference type="InParanoid" id="A0A136J4P1"/>
<comment type="subcellular location">
    <subcellularLocation>
        <location evidence="1">Golgi apparatus membrane</location>
        <topology evidence="1">Peripheral membrane protein</topology>
    </subcellularLocation>
</comment>
<dbReference type="Pfam" id="PF04124">
    <property type="entry name" value="Dor1"/>
    <property type="match status" value="1"/>
</dbReference>
<dbReference type="InterPro" id="IPR007255">
    <property type="entry name" value="COG8"/>
</dbReference>
<dbReference type="GO" id="GO:0015031">
    <property type="term" value="P:protein transport"/>
    <property type="evidence" value="ECO:0007669"/>
    <property type="project" value="UniProtKB-KW"/>
</dbReference>
<keyword evidence="7" id="KW-0472">Membrane</keyword>
<keyword evidence="5" id="KW-0653">Protein transport</keyword>
<evidence type="ECO:0000256" key="5">
    <source>
        <dbReference type="ARBA" id="ARBA00022927"/>
    </source>
</evidence>
<evidence type="ECO:0000256" key="1">
    <source>
        <dbReference type="ARBA" id="ARBA00004395"/>
    </source>
</evidence>
<organism evidence="9 10">
    <name type="scientific">Microdochium bolleyi</name>
    <dbReference type="NCBI Taxonomy" id="196109"/>
    <lineage>
        <taxon>Eukaryota</taxon>
        <taxon>Fungi</taxon>
        <taxon>Dikarya</taxon>
        <taxon>Ascomycota</taxon>
        <taxon>Pezizomycotina</taxon>
        <taxon>Sordariomycetes</taxon>
        <taxon>Xylariomycetidae</taxon>
        <taxon>Xylariales</taxon>
        <taxon>Microdochiaceae</taxon>
        <taxon>Microdochium</taxon>
    </lineage>
</organism>
<keyword evidence="4" id="KW-0813">Transport</keyword>
<dbReference type="STRING" id="196109.A0A136J4P1"/>